<sequence length="386" mass="42877">MLLTEFLDLELPSLEYLNVVDQELFLDPARTTYPTLNIAQLRSIYISLKTYGSASDHDALGWWVESLKKAKDASIETITLSFTLVDYRLPPSGVPDVWSDLARVLSESAMGSIRDVVIGFSESYNQAEARQLYKTAVETTMASLIAREIVSVLEEGEAFEDQSAKPLADFFQNTVYNVVFLIASFLLDMSLLELASATSMLATTTSVLAYSFLTTFTKNIPLTIFILITLFILTIFAIYKTTMLLCVRRDRARWVSKQELILDLKSKPAGDKNSSSNVMNKPPPPISHLRPKTGDRIRSLHQWLITSCGFAAPIYLPLNIGCDSTNGSELSAVYEPKNSCREPSTTFTKHPSSLLLYGSKPGLDVGKYEGGYEEGVLQTALIRCML</sequence>
<organism evidence="3 4">
    <name type="scientific">Armillaria ostoyae</name>
    <name type="common">Armillaria root rot fungus</name>
    <dbReference type="NCBI Taxonomy" id="47428"/>
    <lineage>
        <taxon>Eukaryota</taxon>
        <taxon>Fungi</taxon>
        <taxon>Dikarya</taxon>
        <taxon>Basidiomycota</taxon>
        <taxon>Agaricomycotina</taxon>
        <taxon>Agaricomycetes</taxon>
        <taxon>Agaricomycetidae</taxon>
        <taxon>Agaricales</taxon>
        <taxon>Marasmiineae</taxon>
        <taxon>Physalacriaceae</taxon>
        <taxon>Armillaria</taxon>
    </lineage>
</organism>
<evidence type="ECO:0000256" key="2">
    <source>
        <dbReference type="SAM" id="Phobius"/>
    </source>
</evidence>
<protein>
    <submittedName>
        <fullName evidence="3">Uncharacterized protein</fullName>
    </submittedName>
</protein>
<feature type="transmembrane region" description="Helical" evidence="2">
    <location>
        <begin position="194"/>
        <end position="213"/>
    </location>
</feature>
<keyword evidence="4" id="KW-1185">Reference proteome</keyword>
<feature type="region of interest" description="Disordered" evidence="1">
    <location>
        <begin position="267"/>
        <end position="291"/>
    </location>
</feature>
<dbReference type="Proteomes" id="UP000219338">
    <property type="component" value="Unassembled WGS sequence"/>
</dbReference>
<keyword evidence="2" id="KW-0812">Transmembrane</keyword>
<keyword evidence="2" id="KW-1133">Transmembrane helix</keyword>
<proteinExistence type="predicted"/>
<accession>A0A284SAN2</accession>
<keyword evidence="2" id="KW-0472">Membrane</keyword>
<name>A0A284SAN2_ARMOS</name>
<reference evidence="4" key="1">
    <citation type="journal article" date="2017" name="Nat. Ecol. Evol.">
        <title>Genome expansion and lineage-specific genetic innovations in the forest pathogenic fungi Armillaria.</title>
        <authorList>
            <person name="Sipos G."/>
            <person name="Prasanna A.N."/>
            <person name="Walter M.C."/>
            <person name="O'Connor E."/>
            <person name="Balint B."/>
            <person name="Krizsan K."/>
            <person name="Kiss B."/>
            <person name="Hess J."/>
            <person name="Varga T."/>
            <person name="Slot J."/>
            <person name="Riley R."/>
            <person name="Boka B."/>
            <person name="Rigling D."/>
            <person name="Barry K."/>
            <person name="Lee J."/>
            <person name="Mihaltcheva S."/>
            <person name="LaButti K."/>
            <person name="Lipzen A."/>
            <person name="Waldron R."/>
            <person name="Moloney N.M."/>
            <person name="Sperisen C."/>
            <person name="Kredics L."/>
            <person name="Vagvoelgyi C."/>
            <person name="Patrignani A."/>
            <person name="Fitzpatrick D."/>
            <person name="Nagy I."/>
            <person name="Doyle S."/>
            <person name="Anderson J.B."/>
            <person name="Grigoriev I.V."/>
            <person name="Gueldener U."/>
            <person name="Muensterkoetter M."/>
            <person name="Nagy L.G."/>
        </authorList>
    </citation>
    <scope>NUCLEOTIDE SEQUENCE [LARGE SCALE GENOMIC DNA]</scope>
    <source>
        <strain evidence="4">C18/9</strain>
    </source>
</reference>
<dbReference type="AlphaFoldDB" id="A0A284SAN2"/>
<dbReference type="EMBL" id="FUEG01000052">
    <property type="protein sequence ID" value="SJL18074.1"/>
    <property type="molecule type" value="Genomic_DNA"/>
</dbReference>
<evidence type="ECO:0000313" key="4">
    <source>
        <dbReference type="Proteomes" id="UP000219338"/>
    </source>
</evidence>
<evidence type="ECO:0000313" key="3">
    <source>
        <dbReference type="EMBL" id="SJL18074.1"/>
    </source>
</evidence>
<gene>
    <name evidence="3" type="ORF">ARMOST_21646</name>
</gene>
<evidence type="ECO:0000256" key="1">
    <source>
        <dbReference type="SAM" id="MobiDB-lite"/>
    </source>
</evidence>
<feature type="transmembrane region" description="Helical" evidence="2">
    <location>
        <begin position="219"/>
        <end position="239"/>
    </location>
</feature>